<dbReference type="SUPFAM" id="SSF74914">
    <property type="entry name" value="V-region of surface antigen I/II (SA I/II, PAC)"/>
    <property type="match status" value="1"/>
</dbReference>
<dbReference type="InterPro" id="IPR036234">
    <property type="entry name" value="SA_I/II_PAC_V_sf"/>
</dbReference>
<evidence type="ECO:0000313" key="10">
    <source>
        <dbReference type="Proteomes" id="UP000051639"/>
    </source>
</evidence>
<keyword evidence="7" id="KW-0472">Membrane</keyword>
<sequence length="2429" mass="262822">MANKTLQANTVRTGFKMYKHNKQWITASATTAAAFAMAFTIGAGTSAKADTTTSSNTGTSTATPTATPATTSAAKGTVTTYPDKSTLENAVNSAKGTPNLNLVQQPDQTVTGTSQVDATNKVKSDYQQQVRNIDQGKQKALQAQTEYTNYQSNGSKGDTTALDAKVREAQSVPGLTVTKTGDKVSNFTSGDTSGINAWKTNTQTDYQSQVNNLQKAIDAQKHNLPENVVSSTTILQQLKLPSEENAQLSITDVKNGTVGDPVSMSFNNKDDMGKGVWVSGKAPAPLSFTATWTGLNKSTYQGKKIAKIVANFVVTPLNTQNQLLDPSGNISIGLTYNPYYGWTQNNKVTRRMSFFYEDGTKVNFAPGTAYLAVASLNNYTGNLLGYSIESDTVLSGGVAKTLYKSSVTAHGNSLYADKANSYDKDGNQDAIDGRPSEKYQNNPSAQVESNIPIGWDLKDSPNRYYGAGLIELRGDTLEDEITELLIGIPSNALVRNYMWYNQSTVIPASPSTAVSYHYNVANVAKPPIPEEVTVPYHYNKVNYTPEIDKHLIDGSAIIDNGVLSDGSMITWSAEAELPIAANFAATGGLKSVVITEDYSQFADKVKGAGSFKVMQGSKDVTSDWNISDNHKGTATLTLKDPNKAVGQTVKVEPVWTLRDDLPDATPFTNKITIIINNTPGETSITTGTVFAPEPKKDVTTGDNAVGDKVNSINGKEVAAGSVLSYPLSLNNVLPAGRVQDVTGNTWEDTLNSALAFKSYRAFLKDANGNYTDVTSHIKLARDGQKLTFTDDAYLQGLYNKDKSKAFNLPVINLVVTANESTKVIPNNYVLITNFKDANGKTTTTKTSNTVNVSTFVSAPHKDVAAGNDLKGDANKAGVSINGQMVVDGSPVTWALTDQTKLPVNRVQPVTSHVLSGTLDNKLEYMGYKAFLDDGDGNLVDVTSHVTLKREGQKLTFTDDSYLINLFNKDMSKAQAVPIIDLVTRVHGKSGKINNNFNATWTFKNGNTTTTVSKISNTVGITPYAADPVKDVELGDGIIGDPAGTINKAQVADGTVVTYVLSDKTGLPATRAQNVKQHTISDTLEDGVKYVSYKAYLKDAQGNMTDVTSHVKLTQEGQKLTFTDDQYLLDLYNKDKNTAMNVPIIDLVASIHGDAVPRNNNFISTFLYANGKKDVTSQITSNTVTVTPFQTKPTKDVELGGNVKGDTAATINGQAVMKGSTVTFVLTDKQELPAGRVQDVIASQLTDELDEKVEYQGFHAYLPVNGQLTDVTSHVSVKQNGQTVVFTPDQYIMDQYNKDKSKAQGPLQIDLEVKVTGETGKIDNKYQLDWKFKSGNTVTNVTRPSNEVEITPYDPQPTKDVELGHGVVGDPDGSVNGKAVADGTQLTYPLSDKTGLPANRAQDVKSHVLSGTLSDNLTYVNYKAYLTDKDGKKVDVTAHIKLTRDGQKLTFTDDKYLLDLYNKDKKSAMNVPVIDLETVVHGDLKDVKNKFTSSYLMSDGDRDVDVHEESNEVTVTPYESKPAKDVELGTKSQGNTDATIDGQTVSYGTKLNFPLYDKQVLPANRAQDVISRTLTGTLDPKLEYLDYRAYLVQADGTKQDVTDHVSVKQDGQKLSFTDDAYLIGLYNKDKSKAIEPVEINLIAKVIGKSGKIENTYVSNWKFKSGENVTEESKPSNTVSIYTFNSQPTKDVELGDHIQGDPEGTVDGKQVADGSVLTYPLSEKSGLPTNRAQDVKSHVMSGTLADNLTYKSFRAYLEKADGSKEDVTDHILLTKDGQKLTFTDDAYLLGIYNKDKKSAMKMPTIDLVTVIHGDGVATPNKFTSKFVWSNGATEETELVNDSNVVTVTPFTSKPTKDVELGSDVLGDTENSVAGQVVAKGSRLSYPLEDKQSFPANRAQNVKSRVLVDTLPEGLTYQSYRAYLPDANGKMQDVTNHVLLTKSAQQLTFTDDKYLIDLYNADKSTEVKKPVINLVVTADGEQKTLPNKFDSHVTYENGDGEVTENTTSNEVTVSTYNSDPVKDVELGDNVKGDTENSIAGSVVPNGTVVTWPLSNKNDLPANRAQDIVSHTVTDILDANLEYHSFTAWLKGADGKLTEVTKHVNIVQDGQKLTFTDDSYLIGIYNKDKSKAQALPIIDLKTKAIGDSKLIPNKFEDQLVFQDGNGHTTITTNSNEVSISTADVPTPTKSETDENGKTVDRQQLKAGQHLMINLGWDLSKYKGIVTTDDMIKKGFFFLDPLDAKALAAGDLTKATVKTADGKPVEGIEFTKYDSLADAPEYIQEQVKANHLANLFQTPFVVASATDPEAFFNTYVKAGAKLNVAIPVTIKDGFTGSFSNTAYQFEFGRATPTNTVTNYVAPEPKSPQTPQPATPAQPAPQLATPSAPAPAAPQKEALPQTGNAQDSLALIALGAAMLSSSFALGALGMKKRHA</sequence>
<dbReference type="Pfam" id="PF17998">
    <property type="entry name" value="AgI_II_C2"/>
    <property type="match status" value="1"/>
</dbReference>
<feature type="transmembrane region" description="Helical" evidence="7">
    <location>
        <begin position="2403"/>
        <end position="2424"/>
    </location>
</feature>
<dbReference type="InterPro" id="IPR026345">
    <property type="entry name" value="Adh_isopep-form_adh_dom"/>
</dbReference>
<reference evidence="9 10" key="1">
    <citation type="journal article" date="2015" name="Genome Announc.">
        <title>Expanding the biotechnology potential of lactobacilli through comparative genomics of 213 strains and associated genera.</title>
        <authorList>
            <person name="Sun Z."/>
            <person name="Harris H.M."/>
            <person name="McCann A."/>
            <person name="Guo C."/>
            <person name="Argimon S."/>
            <person name="Zhang W."/>
            <person name="Yang X."/>
            <person name="Jeffery I.B."/>
            <person name="Cooney J.C."/>
            <person name="Kagawa T.F."/>
            <person name="Liu W."/>
            <person name="Song Y."/>
            <person name="Salvetti E."/>
            <person name="Wrobel A."/>
            <person name="Rasinkangas P."/>
            <person name="Parkhill J."/>
            <person name="Rea M.C."/>
            <person name="O'Sullivan O."/>
            <person name="Ritari J."/>
            <person name="Douillard F.P."/>
            <person name="Paul Ross R."/>
            <person name="Yang R."/>
            <person name="Briner A.E."/>
            <person name="Felis G.E."/>
            <person name="de Vos W.M."/>
            <person name="Barrangou R."/>
            <person name="Klaenhammer T.R."/>
            <person name="Caufield P.W."/>
            <person name="Cui Y."/>
            <person name="Zhang H."/>
            <person name="O'Toole P.W."/>
        </authorList>
    </citation>
    <scope>NUCLEOTIDE SEQUENCE [LARGE SCALE GENOMIC DNA]</scope>
    <source>
        <strain evidence="9 10">DSM 14792</strain>
    </source>
</reference>
<dbReference type="Gene3D" id="2.60.40.740">
    <property type="match status" value="10"/>
</dbReference>
<evidence type="ECO:0000256" key="1">
    <source>
        <dbReference type="ARBA" id="ARBA00022512"/>
    </source>
</evidence>
<feature type="compositionally biased region" description="Pro residues" evidence="6">
    <location>
        <begin position="2359"/>
        <end position="2373"/>
    </location>
</feature>
<feature type="region of interest" description="Disordered" evidence="6">
    <location>
        <begin position="418"/>
        <end position="444"/>
    </location>
</feature>
<comment type="caution">
    <text evidence="9">The sequence shown here is derived from an EMBL/GenBank/DDBJ whole genome shotgun (WGS) entry which is preliminary data.</text>
</comment>
<dbReference type="InterPro" id="IPR019931">
    <property type="entry name" value="LPXTG_anchor"/>
</dbReference>
<dbReference type="GO" id="GO:0005524">
    <property type="term" value="F:ATP binding"/>
    <property type="evidence" value="ECO:0007669"/>
    <property type="project" value="UniProtKB-KW"/>
</dbReference>
<keyword evidence="7" id="KW-0812">Transmembrane</keyword>
<feature type="compositionally biased region" description="Basic and acidic residues" evidence="6">
    <location>
        <begin position="420"/>
        <end position="437"/>
    </location>
</feature>
<keyword evidence="9" id="KW-0547">Nucleotide-binding</keyword>
<dbReference type="Pfam" id="PF00746">
    <property type="entry name" value="Gram_pos_anchor"/>
    <property type="match status" value="1"/>
</dbReference>
<accession>A0A0R2GXT2</accession>
<dbReference type="PROSITE" id="PS50847">
    <property type="entry name" value="GRAM_POS_ANCHORING"/>
    <property type="match status" value="1"/>
</dbReference>
<evidence type="ECO:0000256" key="2">
    <source>
        <dbReference type="ARBA" id="ARBA00022525"/>
    </source>
</evidence>
<evidence type="ECO:0000313" key="9">
    <source>
        <dbReference type="EMBL" id="KRN44182.1"/>
    </source>
</evidence>
<dbReference type="Gene3D" id="2.60.530.10">
    <property type="entry name" value="Major cell-surface adhesin PAc"/>
    <property type="match status" value="1"/>
</dbReference>
<evidence type="ECO:0000256" key="3">
    <source>
        <dbReference type="ARBA" id="ARBA00022729"/>
    </source>
</evidence>
<dbReference type="PATRIC" id="fig|148604.4.peg.764"/>
<keyword evidence="10" id="KW-1185">Reference proteome</keyword>
<evidence type="ECO:0000259" key="8">
    <source>
        <dbReference type="PROSITE" id="PS50847"/>
    </source>
</evidence>
<evidence type="ECO:0000256" key="7">
    <source>
        <dbReference type="SAM" id="Phobius"/>
    </source>
</evidence>
<dbReference type="InterPro" id="IPR013574">
    <property type="entry name" value="Glucan-bd_C/Surface_Ag-I/II_V"/>
</dbReference>
<dbReference type="InterPro" id="IPR022263">
    <property type="entry name" value="KxYKxGKxW"/>
</dbReference>
<dbReference type="NCBIfam" id="TIGR01167">
    <property type="entry name" value="LPXTG_anchor"/>
    <property type="match status" value="1"/>
</dbReference>
<proteinExistence type="inferred from homology"/>
<feature type="compositionally biased region" description="Polar residues" evidence="6">
    <location>
        <begin position="1529"/>
        <end position="1538"/>
    </location>
</feature>
<dbReference type="NCBIfam" id="TIGR03715">
    <property type="entry name" value="KxYKxGKxW"/>
    <property type="match status" value="1"/>
</dbReference>
<dbReference type="EMBL" id="JQBA01000020">
    <property type="protein sequence ID" value="KRN44182.1"/>
    <property type="molecule type" value="Genomic_DNA"/>
</dbReference>
<dbReference type="OrthoDB" id="2329755at2"/>
<feature type="region of interest" description="Disordered" evidence="6">
    <location>
        <begin position="2355"/>
        <end position="2395"/>
    </location>
</feature>
<feature type="domain" description="Gram-positive cocci surface proteins LPxTG" evidence="8">
    <location>
        <begin position="2393"/>
        <end position="2429"/>
    </location>
</feature>
<name>A0A0R2GXT2_9LACO</name>
<dbReference type="Pfam" id="PF08363">
    <property type="entry name" value="GbpC"/>
    <property type="match status" value="1"/>
</dbReference>
<keyword evidence="4" id="KW-0572">Peptidoglycan-anchor</keyword>
<feature type="region of interest" description="Disordered" evidence="6">
    <location>
        <begin position="46"/>
        <end position="80"/>
    </location>
</feature>
<dbReference type="Proteomes" id="UP000051639">
    <property type="component" value="Unassembled WGS sequence"/>
</dbReference>
<feature type="compositionally biased region" description="Low complexity" evidence="6">
    <location>
        <begin position="46"/>
        <end position="77"/>
    </location>
</feature>
<keyword evidence="3" id="KW-0732">Signal</keyword>
<evidence type="ECO:0000256" key="6">
    <source>
        <dbReference type="SAM" id="MobiDB-lite"/>
    </source>
</evidence>
<keyword evidence="2" id="KW-0964">Secreted</keyword>
<protein>
    <submittedName>
        <fullName evidence="9">sn-glycerol-3-phosphate transport atp-binding protein ugpc</fullName>
    </submittedName>
</protein>
<dbReference type="NCBIfam" id="TIGR04228">
    <property type="entry name" value="isopep_sspB_C2"/>
    <property type="match status" value="1"/>
</dbReference>
<dbReference type="RefSeq" id="WP_056994452.1">
    <property type="nucleotide sequence ID" value="NZ_JQBA01000020.1"/>
</dbReference>
<keyword evidence="1" id="KW-0134">Cell wall</keyword>
<keyword evidence="9" id="KW-0067">ATP-binding</keyword>
<evidence type="ECO:0000256" key="5">
    <source>
        <dbReference type="ARBA" id="ARBA00024351"/>
    </source>
</evidence>
<feature type="region of interest" description="Disordered" evidence="6">
    <location>
        <begin position="1505"/>
        <end position="1538"/>
    </location>
</feature>
<keyword evidence="7" id="KW-1133">Transmembrane helix</keyword>
<organism evidence="9 10">
    <name type="scientific">Limosilactobacillus ingluviei</name>
    <dbReference type="NCBI Taxonomy" id="148604"/>
    <lineage>
        <taxon>Bacteria</taxon>
        <taxon>Bacillati</taxon>
        <taxon>Bacillota</taxon>
        <taxon>Bacilli</taxon>
        <taxon>Lactobacillales</taxon>
        <taxon>Lactobacillaceae</taxon>
        <taxon>Limosilactobacillus</taxon>
    </lineage>
</organism>
<evidence type="ECO:0000256" key="4">
    <source>
        <dbReference type="ARBA" id="ARBA00023088"/>
    </source>
</evidence>
<gene>
    <name evidence="9" type="ORF">IV41_GL000751</name>
</gene>
<comment type="similarity">
    <text evidence="5">Belongs to the antigen I/II family.</text>
</comment>